<evidence type="ECO:0000256" key="9">
    <source>
        <dbReference type="ARBA" id="ARBA00023136"/>
    </source>
</evidence>
<comment type="similarity">
    <text evidence="3">Belongs to the sarcoglycan beta/delta/gamma/zeta family.</text>
</comment>
<dbReference type="Pfam" id="PF04790">
    <property type="entry name" value="Sarcoglycan_1"/>
    <property type="match status" value="1"/>
</dbReference>
<evidence type="ECO:0000256" key="7">
    <source>
        <dbReference type="ARBA" id="ARBA00022968"/>
    </source>
</evidence>
<accession>A0A1X7UUZ0</accession>
<dbReference type="OrthoDB" id="496749at2759"/>
<proteinExistence type="inferred from homology"/>
<name>A0A1X7UUZ0_AMPQE</name>
<keyword evidence="15" id="KW-1185">Reference proteome</keyword>
<gene>
    <name evidence="14" type="primary">105312802</name>
</gene>
<dbReference type="GO" id="GO:0016012">
    <property type="term" value="C:sarcoglycan complex"/>
    <property type="evidence" value="ECO:0007669"/>
    <property type="project" value="InterPro"/>
</dbReference>
<dbReference type="EnsemblMetazoa" id="XM_011405724.2">
    <property type="protein sequence ID" value="XP_011404026.2"/>
    <property type="gene ID" value="LOC105312802"/>
</dbReference>
<dbReference type="InterPro" id="IPR006875">
    <property type="entry name" value="Sarcoglycan"/>
</dbReference>
<dbReference type="AlphaFoldDB" id="A0A1X7UUZ0"/>
<evidence type="ECO:0000256" key="11">
    <source>
        <dbReference type="ARBA" id="ARBA00023180"/>
    </source>
</evidence>
<comment type="subcellular location">
    <subcellularLocation>
        <location evidence="2">Cell membrane</location>
        <location evidence="2">Sarcolemma</location>
        <topology evidence="2">Single-pass type II membrane protein</topology>
    </subcellularLocation>
    <subcellularLocation>
        <location evidence="1">Cytoplasm</location>
        <location evidence="1">Cytoskeleton</location>
    </subcellularLocation>
</comment>
<dbReference type="InParanoid" id="A0A1X7UUZ0"/>
<dbReference type="InterPro" id="IPR039972">
    <property type="entry name" value="Sarcoglycan_gamma/delta/zeta"/>
</dbReference>
<keyword evidence="10" id="KW-1015">Disulfide bond</keyword>
<evidence type="ECO:0000256" key="13">
    <source>
        <dbReference type="SAM" id="Phobius"/>
    </source>
</evidence>
<dbReference type="eggNOG" id="KOG3950">
    <property type="taxonomic scope" value="Eukaryota"/>
</dbReference>
<keyword evidence="5" id="KW-0963">Cytoplasm</keyword>
<evidence type="ECO:0008006" key="16">
    <source>
        <dbReference type="Google" id="ProtNLM"/>
    </source>
</evidence>
<reference evidence="15" key="1">
    <citation type="journal article" date="2010" name="Nature">
        <title>The Amphimedon queenslandica genome and the evolution of animal complexity.</title>
        <authorList>
            <person name="Srivastava M."/>
            <person name="Simakov O."/>
            <person name="Chapman J."/>
            <person name="Fahey B."/>
            <person name="Gauthier M.E."/>
            <person name="Mitros T."/>
            <person name="Richards G.S."/>
            <person name="Conaco C."/>
            <person name="Dacre M."/>
            <person name="Hellsten U."/>
            <person name="Larroux C."/>
            <person name="Putnam N.H."/>
            <person name="Stanke M."/>
            <person name="Adamska M."/>
            <person name="Darling A."/>
            <person name="Degnan S.M."/>
            <person name="Oakley T.H."/>
            <person name="Plachetzki D.C."/>
            <person name="Zhai Y."/>
            <person name="Adamski M."/>
            <person name="Calcino A."/>
            <person name="Cummins S.F."/>
            <person name="Goodstein D.M."/>
            <person name="Harris C."/>
            <person name="Jackson D.J."/>
            <person name="Leys S.P."/>
            <person name="Shu S."/>
            <person name="Woodcroft B.J."/>
            <person name="Vervoort M."/>
            <person name="Kosik K.S."/>
            <person name="Manning G."/>
            <person name="Degnan B.M."/>
            <person name="Rokhsar D.S."/>
        </authorList>
    </citation>
    <scope>NUCLEOTIDE SEQUENCE [LARGE SCALE GENOMIC DNA]</scope>
</reference>
<evidence type="ECO:0000256" key="2">
    <source>
        <dbReference type="ARBA" id="ARBA00004274"/>
    </source>
</evidence>
<dbReference type="PANTHER" id="PTHR12939:SF10">
    <property type="entry name" value="EG:4F1.1 PROTEIN"/>
    <property type="match status" value="1"/>
</dbReference>
<keyword evidence="6 13" id="KW-0812">Transmembrane</keyword>
<evidence type="ECO:0000256" key="3">
    <source>
        <dbReference type="ARBA" id="ARBA00007574"/>
    </source>
</evidence>
<organism evidence="14">
    <name type="scientific">Amphimedon queenslandica</name>
    <name type="common">Sponge</name>
    <dbReference type="NCBI Taxonomy" id="400682"/>
    <lineage>
        <taxon>Eukaryota</taxon>
        <taxon>Metazoa</taxon>
        <taxon>Porifera</taxon>
        <taxon>Demospongiae</taxon>
        <taxon>Heteroscleromorpha</taxon>
        <taxon>Haplosclerida</taxon>
        <taxon>Niphatidae</taxon>
        <taxon>Amphimedon</taxon>
    </lineage>
</organism>
<keyword evidence="12" id="KW-0206">Cytoskeleton</keyword>
<evidence type="ECO:0000256" key="1">
    <source>
        <dbReference type="ARBA" id="ARBA00004245"/>
    </source>
</evidence>
<keyword evidence="9 13" id="KW-0472">Membrane</keyword>
<evidence type="ECO:0000256" key="6">
    <source>
        <dbReference type="ARBA" id="ARBA00022692"/>
    </source>
</evidence>
<evidence type="ECO:0000256" key="5">
    <source>
        <dbReference type="ARBA" id="ARBA00022490"/>
    </source>
</evidence>
<feature type="transmembrane region" description="Helical" evidence="13">
    <location>
        <begin position="24"/>
        <end position="49"/>
    </location>
</feature>
<dbReference type="PANTHER" id="PTHR12939">
    <property type="entry name" value="SARCOGLYCAN"/>
    <property type="match status" value="1"/>
</dbReference>
<dbReference type="GO" id="GO:0005856">
    <property type="term" value="C:cytoskeleton"/>
    <property type="evidence" value="ECO:0007669"/>
    <property type="project" value="UniProtKB-SubCell"/>
</dbReference>
<dbReference type="Proteomes" id="UP000007879">
    <property type="component" value="Unassembled WGS sequence"/>
</dbReference>
<evidence type="ECO:0000256" key="8">
    <source>
        <dbReference type="ARBA" id="ARBA00022989"/>
    </source>
</evidence>
<evidence type="ECO:0000256" key="12">
    <source>
        <dbReference type="ARBA" id="ARBA00023212"/>
    </source>
</evidence>
<protein>
    <recommendedName>
        <fullName evidence="16">Gamma-sarcoglycan</fullName>
    </recommendedName>
</protein>
<evidence type="ECO:0000313" key="15">
    <source>
        <dbReference type="Proteomes" id="UP000007879"/>
    </source>
</evidence>
<evidence type="ECO:0000256" key="4">
    <source>
        <dbReference type="ARBA" id="ARBA00022475"/>
    </source>
</evidence>
<dbReference type="EnsemblMetazoa" id="Aqu2.1.31486_001">
    <property type="protein sequence ID" value="Aqu2.1.31486_001"/>
    <property type="gene ID" value="Aqu2.1.31486"/>
</dbReference>
<keyword evidence="4" id="KW-1003">Cell membrane</keyword>
<reference evidence="14" key="2">
    <citation type="submission" date="2017-05" db="UniProtKB">
        <authorList>
            <consortium name="EnsemblMetazoa"/>
        </authorList>
    </citation>
    <scope>IDENTIFICATION</scope>
</reference>
<evidence type="ECO:0000313" key="14">
    <source>
        <dbReference type="EnsemblMetazoa" id="Aqu2.1.31486_001"/>
    </source>
</evidence>
<keyword evidence="11" id="KW-0325">Glycoprotein</keyword>
<sequence length="284" mass="30575">MEPATNVVQQSNPIGIYGWRKRCLYCFIGLLAIIIIINISLTVWILVVLRFNIDGMGSVRVTDTGLQVNGETELLGTLYTDMITGNEDGPVHVQGAADVSLSVGDNSVKVDSNHVKITSSNFSVQDTKGSELLAVISNNSSTKTTTINSNTISVTREMSVENLIQTPQIISHEDLVLVSERNELRVHGNESLLLEATNRAIDIQAGGRGEGEGGGNITLTANEGMIELISDNLVLKNLPLSVPINGGRQWDEVYHLCICGNGRLYRVMAVEGSSCSNSSSTICL</sequence>
<dbReference type="KEGG" id="aqu:105312802"/>
<evidence type="ECO:0000256" key="10">
    <source>
        <dbReference type="ARBA" id="ARBA00023157"/>
    </source>
</evidence>
<dbReference type="STRING" id="400682.A0A1X7UUZ0"/>
<keyword evidence="8 13" id="KW-1133">Transmembrane helix</keyword>
<keyword evidence="7" id="KW-0735">Signal-anchor</keyword>